<evidence type="ECO:0000256" key="1">
    <source>
        <dbReference type="ARBA" id="ARBA00006801"/>
    </source>
</evidence>
<protein>
    <recommendedName>
        <fullName evidence="2">JmjC domain-containing protein</fullName>
    </recommendedName>
</protein>
<accession>A0AAW1QNV1</accession>
<dbReference type="AlphaFoldDB" id="A0AAW1QNV1"/>
<dbReference type="Pfam" id="PF13621">
    <property type="entry name" value="Cupin_8"/>
    <property type="match status" value="1"/>
</dbReference>
<name>A0AAW1QNV1_9CHLO</name>
<comment type="similarity">
    <text evidence="1">Belongs to the JARID1 histone demethylase family.</text>
</comment>
<dbReference type="EMBL" id="JALJOR010000002">
    <property type="protein sequence ID" value="KAK9823201.1"/>
    <property type="molecule type" value="Genomic_DNA"/>
</dbReference>
<dbReference type="Proteomes" id="UP001489004">
    <property type="component" value="Unassembled WGS sequence"/>
</dbReference>
<evidence type="ECO:0000313" key="3">
    <source>
        <dbReference type="EMBL" id="KAK9823201.1"/>
    </source>
</evidence>
<dbReference type="InterPro" id="IPR041667">
    <property type="entry name" value="Cupin_8"/>
</dbReference>
<proteinExistence type="inferred from homology"/>
<organism evidence="3 4">
    <name type="scientific">[Myrmecia] bisecta</name>
    <dbReference type="NCBI Taxonomy" id="41462"/>
    <lineage>
        <taxon>Eukaryota</taxon>
        <taxon>Viridiplantae</taxon>
        <taxon>Chlorophyta</taxon>
        <taxon>core chlorophytes</taxon>
        <taxon>Trebouxiophyceae</taxon>
        <taxon>Trebouxiales</taxon>
        <taxon>Trebouxiaceae</taxon>
        <taxon>Myrmecia</taxon>
    </lineage>
</organism>
<sequence>MRGVASAWPAYTLWRGPGGLQHLKKLAGAAEIQVMCSDSGVYHGDMRSHSPTCCTFAEFLDSADPTASTSQQWGGQQVYLAQAPLRTSAPLPCSLTALQQDVGMPPCLKGQAVSHVNLWMSTSGARSSLHNDPYQNLLCVVRGRKAVTLFSPAMTPWLYPMPIWGESPNHSAVNFAAPDLQQHPLYAQALLGKQVAVLEAGDALFIPEGWWHQIDSAGVTMAVNFWWDSPLAALAGTPADAYCLRRLMGSLLDSRKQQLLAQVMPFHFHTAAQAGEPHGPALDPLPLRRVLLALAEHFPRSLSVLLMHGLTPAAAELLTGRFEAADAQLVEQGMHQEQQSFYSRLYSVVDDPQQVLEVMLARKEEFAAAICKQLIQEVLGVPYA</sequence>
<keyword evidence="4" id="KW-1185">Reference proteome</keyword>
<evidence type="ECO:0000313" key="4">
    <source>
        <dbReference type="Proteomes" id="UP001489004"/>
    </source>
</evidence>
<feature type="domain" description="JmjC" evidence="2">
    <location>
        <begin position="93"/>
        <end position="242"/>
    </location>
</feature>
<dbReference type="PANTHER" id="PTHR12461:SF102">
    <property type="entry name" value="LYSINE-SPECIFIC DEMETHYLASE JMJ31"/>
    <property type="match status" value="1"/>
</dbReference>
<gene>
    <name evidence="3" type="ORF">WJX72_001067</name>
</gene>
<dbReference type="SMART" id="SM00558">
    <property type="entry name" value="JmjC"/>
    <property type="match status" value="1"/>
</dbReference>
<reference evidence="3 4" key="1">
    <citation type="journal article" date="2024" name="Nat. Commun.">
        <title>Phylogenomics reveals the evolutionary origins of lichenization in chlorophyte algae.</title>
        <authorList>
            <person name="Puginier C."/>
            <person name="Libourel C."/>
            <person name="Otte J."/>
            <person name="Skaloud P."/>
            <person name="Haon M."/>
            <person name="Grisel S."/>
            <person name="Petersen M."/>
            <person name="Berrin J.G."/>
            <person name="Delaux P.M."/>
            <person name="Dal Grande F."/>
            <person name="Keller J."/>
        </authorList>
    </citation>
    <scope>NUCLEOTIDE SEQUENCE [LARGE SCALE GENOMIC DNA]</scope>
    <source>
        <strain evidence="3 4">SAG 2043</strain>
    </source>
</reference>
<dbReference type="InterPro" id="IPR003347">
    <property type="entry name" value="JmjC_dom"/>
</dbReference>
<dbReference type="SUPFAM" id="SSF51197">
    <property type="entry name" value="Clavaminate synthase-like"/>
    <property type="match status" value="1"/>
</dbReference>
<evidence type="ECO:0000259" key="2">
    <source>
        <dbReference type="PROSITE" id="PS51184"/>
    </source>
</evidence>
<dbReference type="PANTHER" id="PTHR12461">
    <property type="entry name" value="HYPOXIA-INDUCIBLE FACTOR 1 ALPHA INHIBITOR-RELATED"/>
    <property type="match status" value="1"/>
</dbReference>
<dbReference type="Gene3D" id="2.60.120.650">
    <property type="entry name" value="Cupin"/>
    <property type="match status" value="1"/>
</dbReference>
<comment type="caution">
    <text evidence="3">The sequence shown here is derived from an EMBL/GenBank/DDBJ whole genome shotgun (WGS) entry which is preliminary data.</text>
</comment>
<dbReference type="PROSITE" id="PS51184">
    <property type="entry name" value="JMJC"/>
    <property type="match status" value="1"/>
</dbReference>